<sequence>MGIRWLLPFEPDLLPTFSVVIGVCVVTMAAGLWAGFTTMVVGGALAWRFILWPETRTLAPDDIIAMTGYFMVTSVILGTTELYRRSEQRRLVVELAHAKERAENQQLFASELSHRLKNSLSIVQSMALQSFGSETPEFLKFAGRLHALAAANKLLNSHVARPSADVREVVEAAVQPFRGQQDPFCLSGPARSLGSQDVVSLTIALHELATNAVKYGALSDPKGRVAVTWTTNDGTLVIEWKEHDGPPVTRPTTSGFGSRLLKRAAMGAELEYEADGIRCTIRAR</sequence>
<reference evidence="10 11" key="1">
    <citation type="submission" date="2020-08" db="EMBL/GenBank/DDBJ databases">
        <title>Genome sequence of Sphingomonas sediminicola KACC 15039T.</title>
        <authorList>
            <person name="Hyun D.-W."/>
            <person name="Bae J.-W."/>
        </authorList>
    </citation>
    <scope>NUCLEOTIDE SEQUENCE [LARGE SCALE GENOMIC DNA]</scope>
    <source>
        <strain evidence="10 11">KACC 15039</strain>
    </source>
</reference>
<evidence type="ECO:0000256" key="7">
    <source>
        <dbReference type="ARBA" id="ARBA00022840"/>
    </source>
</evidence>
<dbReference type="Pfam" id="PF07536">
    <property type="entry name" value="HWE_HK"/>
    <property type="match status" value="1"/>
</dbReference>
<dbReference type="InterPro" id="IPR011102">
    <property type="entry name" value="Sig_transdc_His_kinase_HWE"/>
</dbReference>
<evidence type="ECO:0000256" key="5">
    <source>
        <dbReference type="ARBA" id="ARBA00022741"/>
    </source>
</evidence>
<evidence type="ECO:0000256" key="8">
    <source>
        <dbReference type="SAM" id="Phobius"/>
    </source>
</evidence>
<keyword evidence="4" id="KW-0808">Transferase</keyword>
<keyword evidence="3" id="KW-0597">Phosphoprotein</keyword>
<accession>A0ABX6TA98</accession>
<protein>
    <recommendedName>
        <fullName evidence="2">histidine kinase</fullName>
        <ecNumber evidence="2">2.7.13.3</ecNumber>
    </recommendedName>
</protein>
<proteinExistence type="predicted"/>
<dbReference type="RefSeq" id="WP_187709274.1">
    <property type="nucleotide sequence ID" value="NZ_CP060782.1"/>
</dbReference>
<evidence type="ECO:0000313" key="10">
    <source>
        <dbReference type="EMBL" id="QNP46321.1"/>
    </source>
</evidence>
<dbReference type="SUPFAM" id="SSF55874">
    <property type="entry name" value="ATPase domain of HSP90 chaperone/DNA topoisomerase II/histidine kinase"/>
    <property type="match status" value="1"/>
</dbReference>
<dbReference type="Gene3D" id="3.30.565.10">
    <property type="entry name" value="Histidine kinase-like ATPase, C-terminal domain"/>
    <property type="match status" value="1"/>
</dbReference>
<evidence type="ECO:0000256" key="2">
    <source>
        <dbReference type="ARBA" id="ARBA00012438"/>
    </source>
</evidence>
<dbReference type="CDD" id="cd16936">
    <property type="entry name" value="HATPase_RsbW-like"/>
    <property type="match status" value="1"/>
</dbReference>
<dbReference type="SMART" id="SM00911">
    <property type="entry name" value="HWE_HK"/>
    <property type="match status" value="1"/>
</dbReference>
<feature type="transmembrane region" description="Helical" evidence="8">
    <location>
        <begin position="20"/>
        <end position="51"/>
    </location>
</feature>
<comment type="catalytic activity">
    <reaction evidence="1">
        <text>ATP + protein L-histidine = ADP + protein N-phospho-L-histidine.</text>
        <dbReference type="EC" id="2.7.13.3"/>
    </reaction>
</comment>
<evidence type="ECO:0000256" key="6">
    <source>
        <dbReference type="ARBA" id="ARBA00022777"/>
    </source>
</evidence>
<evidence type="ECO:0000256" key="4">
    <source>
        <dbReference type="ARBA" id="ARBA00022679"/>
    </source>
</evidence>
<dbReference type="GO" id="GO:0016301">
    <property type="term" value="F:kinase activity"/>
    <property type="evidence" value="ECO:0007669"/>
    <property type="project" value="UniProtKB-KW"/>
</dbReference>
<dbReference type="Proteomes" id="UP000516105">
    <property type="component" value="Chromosome"/>
</dbReference>
<dbReference type="EC" id="2.7.13.3" evidence="2"/>
<feature type="transmembrane region" description="Helical" evidence="8">
    <location>
        <begin position="63"/>
        <end position="83"/>
    </location>
</feature>
<keyword evidence="6 10" id="KW-0418">Kinase</keyword>
<evidence type="ECO:0000256" key="1">
    <source>
        <dbReference type="ARBA" id="ARBA00000085"/>
    </source>
</evidence>
<keyword evidence="7" id="KW-0067">ATP-binding</keyword>
<dbReference type="PANTHER" id="PTHR41523">
    <property type="entry name" value="TWO-COMPONENT SYSTEM SENSOR PROTEIN"/>
    <property type="match status" value="1"/>
</dbReference>
<keyword evidence="11" id="KW-1185">Reference proteome</keyword>
<dbReference type="PANTHER" id="PTHR41523:SF7">
    <property type="entry name" value="HISTIDINE KINASE"/>
    <property type="match status" value="1"/>
</dbReference>
<organism evidence="10 11">
    <name type="scientific">Sphingomonas sediminicola</name>
    <dbReference type="NCBI Taxonomy" id="386874"/>
    <lineage>
        <taxon>Bacteria</taxon>
        <taxon>Pseudomonadati</taxon>
        <taxon>Pseudomonadota</taxon>
        <taxon>Alphaproteobacteria</taxon>
        <taxon>Sphingomonadales</taxon>
        <taxon>Sphingomonadaceae</taxon>
        <taxon>Sphingomonas</taxon>
    </lineage>
</organism>
<evidence type="ECO:0000256" key="3">
    <source>
        <dbReference type="ARBA" id="ARBA00022553"/>
    </source>
</evidence>
<evidence type="ECO:0000313" key="11">
    <source>
        <dbReference type="Proteomes" id="UP000516105"/>
    </source>
</evidence>
<gene>
    <name evidence="10" type="ORF">H9L14_03725</name>
</gene>
<keyword evidence="8" id="KW-1133">Transmembrane helix</keyword>
<evidence type="ECO:0000259" key="9">
    <source>
        <dbReference type="SMART" id="SM00911"/>
    </source>
</evidence>
<feature type="domain" description="Signal transduction histidine kinase HWE region" evidence="9">
    <location>
        <begin position="111"/>
        <end position="190"/>
    </location>
</feature>
<keyword evidence="5" id="KW-0547">Nucleotide-binding</keyword>
<name>A0ABX6TA98_9SPHN</name>
<keyword evidence="8" id="KW-0812">Transmembrane</keyword>
<keyword evidence="8" id="KW-0472">Membrane</keyword>
<dbReference type="EMBL" id="CP060782">
    <property type="protein sequence ID" value="QNP46321.1"/>
    <property type="molecule type" value="Genomic_DNA"/>
</dbReference>
<dbReference type="InterPro" id="IPR036890">
    <property type="entry name" value="HATPase_C_sf"/>
</dbReference>